<keyword evidence="2" id="KW-0233">DNA recombination</keyword>
<dbReference type="Gene3D" id="1.10.443.10">
    <property type="entry name" value="Intergrase catalytic core"/>
    <property type="match status" value="1"/>
</dbReference>
<dbReference type="GO" id="GO:0003677">
    <property type="term" value="F:DNA binding"/>
    <property type="evidence" value="ECO:0007669"/>
    <property type="project" value="UniProtKB-KW"/>
</dbReference>
<organism evidence="3">
    <name type="scientific">Collinsella aerofaciens</name>
    <dbReference type="NCBI Taxonomy" id="74426"/>
    <lineage>
        <taxon>Bacteria</taxon>
        <taxon>Bacillati</taxon>
        <taxon>Actinomycetota</taxon>
        <taxon>Coriobacteriia</taxon>
        <taxon>Coriobacteriales</taxon>
        <taxon>Coriobacteriaceae</taxon>
        <taxon>Collinsella</taxon>
    </lineage>
</organism>
<gene>
    <name evidence="3" type="ORF">CALFYP39_00228</name>
</gene>
<evidence type="ECO:0000256" key="1">
    <source>
        <dbReference type="ARBA" id="ARBA00023125"/>
    </source>
</evidence>
<evidence type="ECO:0000256" key="2">
    <source>
        <dbReference type="ARBA" id="ARBA00023172"/>
    </source>
</evidence>
<dbReference type="RefSeq" id="WP_156597199.1">
    <property type="nucleotide sequence ID" value="NZ_CACRTW010000003.1"/>
</dbReference>
<dbReference type="InterPro" id="IPR010998">
    <property type="entry name" value="Integrase_recombinase_N"/>
</dbReference>
<evidence type="ECO:0000313" key="3">
    <source>
        <dbReference type="EMBL" id="VYT65471.1"/>
    </source>
</evidence>
<accession>A0A6N2YF03</accession>
<proteinExistence type="predicted"/>
<reference evidence="3" key="1">
    <citation type="submission" date="2019-11" db="EMBL/GenBank/DDBJ databases">
        <authorList>
            <person name="Feng L."/>
        </authorList>
    </citation>
    <scope>NUCLEOTIDE SEQUENCE</scope>
    <source>
        <strain evidence="3">CaerofaciensLFYP39</strain>
    </source>
</reference>
<name>A0A6N2YF03_9ACTN</name>
<dbReference type="InterPro" id="IPR013762">
    <property type="entry name" value="Integrase-like_cat_sf"/>
</dbReference>
<protein>
    <submittedName>
        <fullName evidence="3">Uncharacterized protein</fullName>
    </submittedName>
</protein>
<dbReference type="EMBL" id="CACRTW010000003">
    <property type="protein sequence ID" value="VYT65471.1"/>
    <property type="molecule type" value="Genomic_DNA"/>
</dbReference>
<dbReference type="SUPFAM" id="SSF56349">
    <property type="entry name" value="DNA breaking-rejoining enzymes"/>
    <property type="match status" value="2"/>
</dbReference>
<dbReference type="GO" id="GO:0006310">
    <property type="term" value="P:DNA recombination"/>
    <property type="evidence" value="ECO:0007669"/>
    <property type="project" value="UniProtKB-KW"/>
</dbReference>
<dbReference type="GO" id="GO:0015074">
    <property type="term" value="P:DNA integration"/>
    <property type="evidence" value="ECO:0007669"/>
    <property type="project" value="InterPro"/>
</dbReference>
<sequence length="435" mass="49162">MLYVELNSSLSERDIPEITLNQYFYGRFIPALEKEGKTNSTIDGYVKNYRKWISPNHGERVLLNLDETNVRNLIERSGTPRNTLRTYRAILNRAKSDGFIRHKMDLTGLDARAKKQKRPAPWSPLELKHAADALVDDEMAYLTLLVGSAGLRKEENLAITPADVQILKMPTYQGVKKYVLLNVHAAYTDEDGLKVTKTEESNRHALVLPEFTERFLSALEATKPSIEQVEGCWLIRHKTSWHKSRKAKYRIETVMGNRKDAQAVASRLAAETAAKYKLGSNPKLKEVADGIWTVTVFNGYVDTMERTIAPEAFIGTEQDATRHALEQWSNRRILPCAGETLRGHWETALRKHGLRFIPVNNLRHTSETLMAASGVSTPTISSMHGHTQFKTDFQHYIDLNVEAILDAADKVDTFMASDMASGGFTLESLIEKKDF</sequence>
<dbReference type="Gene3D" id="1.10.150.130">
    <property type="match status" value="1"/>
</dbReference>
<dbReference type="InterPro" id="IPR011010">
    <property type="entry name" value="DNA_brk_join_enz"/>
</dbReference>
<keyword evidence="1" id="KW-0238">DNA-binding</keyword>
<dbReference type="AlphaFoldDB" id="A0A6N2YF03"/>